<gene>
    <name evidence="18" type="ORF">AFUS01_LOCUS14960</name>
</gene>
<dbReference type="OrthoDB" id="16520at2759"/>
<feature type="domain" description="Peptidase S9 prolyl oligopeptidase catalytic" evidence="16">
    <location>
        <begin position="688"/>
        <end position="895"/>
    </location>
</feature>
<dbReference type="GO" id="GO:0008236">
    <property type="term" value="F:serine-type peptidase activity"/>
    <property type="evidence" value="ECO:0007669"/>
    <property type="project" value="UniProtKB-KW"/>
</dbReference>
<evidence type="ECO:0000256" key="12">
    <source>
        <dbReference type="ARBA" id="ARBA00037847"/>
    </source>
</evidence>
<keyword evidence="6" id="KW-0378">Hydrolase</keyword>
<dbReference type="PANTHER" id="PTHR11731">
    <property type="entry name" value="PROTEASE FAMILY S9B,C DIPEPTIDYL-PEPTIDASE IV-RELATED"/>
    <property type="match status" value="1"/>
</dbReference>
<proteinExistence type="inferred from homology"/>
<dbReference type="GO" id="GO:0004177">
    <property type="term" value="F:aminopeptidase activity"/>
    <property type="evidence" value="ECO:0007669"/>
    <property type="project" value="UniProtKB-KW"/>
</dbReference>
<evidence type="ECO:0000256" key="6">
    <source>
        <dbReference type="ARBA" id="ARBA00022801"/>
    </source>
</evidence>
<dbReference type="GO" id="GO:0005886">
    <property type="term" value="C:plasma membrane"/>
    <property type="evidence" value="ECO:0007669"/>
    <property type="project" value="TreeGrafter"/>
</dbReference>
<reference evidence="18" key="1">
    <citation type="submission" date="2021-06" db="EMBL/GenBank/DDBJ databases">
        <authorList>
            <person name="Hodson N. C."/>
            <person name="Mongue J. A."/>
            <person name="Jaron S. K."/>
        </authorList>
    </citation>
    <scope>NUCLEOTIDE SEQUENCE</scope>
</reference>
<evidence type="ECO:0000256" key="15">
    <source>
        <dbReference type="SAM" id="Phobius"/>
    </source>
</evidence>
<keyword evidence="3" id="KW-0031">Aminopeptidase</keyword>
<evidence type="ECO:0000256" key="4">
    <source>
        <dbReference type="ARBA" id="ARBA00022670"/>
    </source>
</evidence>
<keyword evidence="10 15" id="KW-0472">Membrane</keyword>
<dbReference type="Pfam" id="PF00326">
    <property type="entry name" value="Peptidase_S9"/>
    <property type="match status" value="1"/>
</dbReference>
<dbReference type="Pfam" id="PF00930">
    <property type="entry name" value="DPPIV_N"/>
    <property type="match status" value="1"/>
</dbReference>
<evidence type="ECO:0000256" key="11">
    <source>
        <dbReference type="ARBA" id="ARBA00023180"/>
    </source>
</evidence>
<dbReference type="FunFam" id="3.40.50.1820:FF:000003">
    <property type="entry name" value="Dipeptidyl peptidase 4"/>
    <property type="match status" value="1"/>
</dbReference>
<keyword evidence="7" id="KW-0720">Serine protease</keyword>
<dbReference type="Proteomes" id="UP000708208">
    <property type="component" value="Unassembled WGS sequence"/>
</dbReference>
<comment type="similarity">
    <text evidence="2">Belongs to the peptidase S9B family. DPPIV subfamily.</text>
</comment>
<sequence>MDDNFYDEEDLVTSNPNDRNWKGIIIAVVVIATVLALIVTSVVLLTPPDEGPRVKGRRFQLEDIFSPNFQPLSMNGSWVSDNEWLFWDTSGGVSILTMDKDSTSLRSFISNYTFRQFDAKLSGISADLQYALLVHDVQPVHRHSSTAKYTLYHTETRAIQELSVGKRFSGYSDVDPLRLELVEWSPSGCSLVFVHQGDIYFKSEPTSNVTHRLTRSAIPGVISNGVPDWLYEEEILESNSALWFSKDGDQLLYLMFNDSLVGQQTMLHYGSVEEPFIYPQIKQLRYPKPGTTNPTVTARVVELSQSRAFRTQDLRPPEGILNMDYYITAGGWVRKNEVGIIWTSRSYDLSIITVCSTRNGSCEEMYRITMEDKRGWVDRIPFPVFTSNSTSWNFITIAPIRDGENGYFDHLVFVDTVNKRSHPVTHGKIDVLMINAWDEERKLIYFLAIPATAPTERRFYRLRVEQPFTDHIPECLSCPTVPRNDTLPETRVAQTNFTVAPTTAPMLNKQGSGKKTQKGGKTIGGTKHFAPEPGSVIPEGNAYLDLIDPLRSTDNVSKPTVLEDPVGNLLFGVNQSCSFVTRVKFNANKSFATIECGGPSVPFVTLASVTQSNMRLIQTIQSNDALRNLSGGMAFPRVKTFDVQLNAGHTVQVRLLLPPGLREDEITRYPLVLNVYGGPGTQLVLDRWNVDFATYLASRKDFIVAQVDSRGSGGRGWDFQHKVYYKVGLFEAEDQIQVVRYLRDSLHFVDEKKIGVWGWSYGGYLTAMIMGNKDSSNLFQCGASVAPVTNWKLYDSAYTERYMGGPNVTQNYRGYTESDITQSVENFDKKMFFLLHGTADDNVHVQHSMMLSKALIAKKILFRQQIYPDEAHSLKGVQLHVHKSLEEFFEDCFRKQRDPGLITGLNQGGQLKEFED</sequence>
<dbReference type="PANTHER" id="PTHR11731:SF200">
    <property type="entry name" value="DIPEPTIDYL PEPTIDASE 10, ISOFORM B"/>
    <property type="match status" value="1"/>
</dbReference>
<dbReference type="InterPro" id="IPR001375">
    <property type="entry name" value="Peptidase_S9_cat"/>
</dbReference>
<dbReference type="GO" id="GO:0006508">
    <property type="term" value="P:proteolysis"/>
    <property type="evidence" value="ECO:0007669"/>
    <property type="project" value="UniProtKB-KW"/>
</dbReference>
<evidence type="ECO:0000256" key="1">
    <source>
        <dbReference type="ARBA" id="ARBA00004606"/>
    </source>
</evidence>
<keyword evidence="9 15" id="KW-1133">Transmembrane helix</keyword>
<dbReference type="InterPro" id="IPR050278">
    <property type="entry name" value="Serine_Prot_S9B/DPPIV"/>
</dbReference>
<keyword evidence="8" id="KW-0735">Signal-anchor</keyword>
<organism evidence="18 19">
    <name type="scientific">Allacma fusca</name>
    <dbReference type="NCBI Taxonomy" id="39272"/>
    <lineage>
        <taxon>Eukaryota</taxon>
        <taxon>Metazoa</taxon>
        <taxon>Ecdysozoa</taxon>
        <taxon>Arthropoda</taxon>
        <taxon>Hexapoda</taxon>
        <taxon>Collembola</taxon>
        <taxon>Symphypleona</taxon>
        <taxon>Sminthuridae</taxon>
        <taxon>Allacma</taxon>
    </lineage>
</organism>
<dbReference type="AlphaFoldDB" id="A0A8J2JVJ2"/>
<evidence type="ECO:0000256" key="13">
    <source>
        <dbReference type="ARBA" id="ARBA00072929"/>
    </source>
</evidence>
<evidence type="ECO:0000259" key="17">
    <source>
        <dbReference type="Pfam" id="PF00930"/>
    </source>
</evidence>
<protein>
    <recommendedName>
        <fullName evidence="13">Venom dipeptidyl peptidase 4</fullName>
    </recommendedName>
</protein>
<comment type="subcellular location">
    <subcellularLocation>
        <location evidence="12">Endomembrane system</location>
        <topology evidence="12">Single-pass membrane protein</topology>
    </subcellularLocation>
    <subcellularLocation>
        <location evidence="1">Membrane</location>
        <topology evidence="1">Single-pass type II membrane protein</topology>
    </subcellularLocation>
</comment>
<evidence type="ECO:0000256" key="5">
    <source>
        <dbReference type="ARBA" id="ARBA00022692"/>
    </source>
</evidence>
<evidence type="ECO:0000256" key="8">
    <source>
        <dbReference type="ARBA" id="ARBA00022968"/>
    </source>
</evidence>
<feature type="transmembrane region" description="Helical" evidence="15">
    <location>
        <begin position="24"/>
        <end position="45"/>
    </location>
</feature>
<feature type="domain" description="Dipeptidylpeptidase IV N-terminal" evidence="17">
    <location>
        <begin position="125"/>
        <end position="480"/>
    </location>
</feature>
<feature type="region of interest" description="Disordered" evidence="14">
    <location>
        <begin position="503"/>
        <end position="531"/>
    </location>
</feature>
<name>A0A8J2JVJ2_9HEXA</name>
<evidence type="ECO:0000259" key="16">
    <source>
        <dbReference type="Pfam" id="PF00326"/>
    </source>
</evidence>
<keyword evidence="5 15" id="KW-0812">Transmembrane</keyword>
<evidence type="ECO:0000256" key="2">
    <source>
        <dbReference type="ARBA" id="ARBA00010036"/>
    </source>
</evidence>
<evidence type="ECO:0000313" key="18">
    <source>
        <dbReference type="EMBL" id="CAG7726029.1"/>
    </source>
</evidence>
<evidence type="ECO:0000256" key="10">
    <source>
        <dbReference type="ARBA" id="ARBA00023136"/>
    </source>
</evidence>
<evidence type="ECO:0000256" key="3">
    <source>
        <dbReference type="ARBA" id="ARBA00022438"/>
    </source>
</evidence>
<dbReference type="InterPro" id="IPR002469">
    <property type="entry name" value="Peptidase_S9B_N"/>
</dbReference>
<evidence type="ECO:0000256" key="14">
    <source>
        <dbReference type="SAM" id="MobiDB-lite"/>
    </source>
</evidence>
<keyword evidence="19" id="KW-1185">Reference proteome</keyword>
<dbReference type="GO" id="GO:0008239">
    <property type="term" value="F:dipeptidyl-peptidase activity"/>
    <property type="evidence" value="ECO:0007669"/>
    <property type="project" value="TreeGrafter"/>
</dbReference>
<comment type="caution">
    <text evidence="18">The sequence shown here is derived from an EMBL/GenBank/DDBJ whole genome shotgun (WGS) entry which is preliminary data.</text>
</comment>
<keyword evidence="4" id="KW-0645">Protease</keyword>
<evidence type="ECO:0000256" key="9">
    <source>
        <dbReference type="ARBA" id="ARBA00022989"/>
    </source>
</evidence>
<accession>A0A8J2JVJ2</accession>
<evidence type="ECO:0000256" key="7">
    <source>
        <dbReference type="ARBA" id="ARBA00022825"/>
    </source>
</evidence>
<dbReference type="GO" id="GO:0012505">
    <property type="term" value="C:endomembrane system"/>
    <property type="evidence" value="ECO:0007669"/>
    <property type="project" value="UniProtKB-SubCell"/>
</dbReference>
<evidence type="ECO:0000313" key="19">
    <source>
        <dbReference type="Proteomes" id="UP000708208"/>
    </source>
</evidence>
<dbReference type="EMBL" id="CAJVCH010129802">
    <property type="protein sequence ID" value="CAG7726029.1"/>
    <property type="molecule type" value="Genomic_DNA"/>
</dbReference>
<keyword evidence="11" id="KW-0325">Glycoprotein</keyword>